<proteinExistence type="predicted"/>
<reference evidence="2" key="1">
    <citation type="submission" date="2016-11" db="UniProtKB">
        <authorList>
            <consortium name="WormBaseParasite"/>
        </authorList>
    </citation>
    <scope>IDENTIFICATION</scope>
</reference>
<name>A0A1I7WJC1_HETBA</name>
<evidence type="ECO:0000313" key="1">
    <source>
        <dbReference type="Proteomes" id="UP000095283"/>
    </source>
</evidence>
<keyword evidence="1" id="KW-1185">Reference proteome</keyword>
<accession>A0A1I7WJC1</accession>
<sequence>MYKRKLFSMRTESPSLTMPGTRSNCTVSEMKLGLIHGTKRNIQMNKDNENDSLRQNILMTADAEIWNHNTNQFERLIILFDSGSHLSFIQESHSGNVRLALELPCQG</sequence>
<dbReference type="WBParaSite" id="Hba_05110">
    <property type="protein sequence ID" value="Hba_05110"/>
    <property type="gene ID" value="Hba_05110"/>
</dbReference>
<dbReference type="Proteomes" id="UP000095283">
    <property type="component" value="Unplaced"/>
</dbReference>
<evidence type="ECO:0000313" key="2">
    <source>
        <dbReference type="WBParaSite" id="Hba_05110"/>
    </source>
</evidence>
<protein>
    <submittedName>
        <fullName evidence="2">DUF1758 domain-containing protein</fullName>
    </submittedName>
</protein>
<dbReference type="AlphaFoldDB" id="A0A1I7WJC1"/>
<organism evidence="1 2">
    <name type="scientific">Heterorhabditis bacteriophora</name>
    <name type="common">Entomopathogenic nematode worm</name>
    <dbReference type="NCBI Taxonomy" id="37862"/>
    <lineage>
        <taxon>Eukaryota</taxon>
        <taxon>Metazoa</taxon>
        <taxon>Ecdysozoa</taxon>
        <taxon>Nematoda</taxon>
        <taxon>Chromadorea</taxon>
        <taxon>Rhabditida</taxon>
        <taxon>Rhabditina</taxon>
        <taxon>Rhabditomorpha</taxon>
        <taxon>Strongyloidea</taxon>
        <taxon>Heterorhabditidae</taxon>
        <taxon>Heterorhabditis</taxon>
    </lineage>
</organism>